<comment type="caution">
    <text evidence="6">The sequence shown here is derived from an EMBL/GenBank/DDBJ whole genome shotgun (WGS) entry which is preliminary data.</text>
</comment>
<dbReference type="InterPro" id="IPR036388">
    <property type="entry name" value="WH-like_DNA-bd_sf"/>
</dbReference>
<reference evidence="6 7" key="1">
    <citation type="submission" date="2022-10" db="EMBL/GenBank/DDBJ databases">
        <title>Paenibacillus description and whole genome data of maize root bacterial community.</title>
        <authorList>
            <person name="Marton D."/>
            <person name="Farkas M."/>
            <person name="Cserhati M."/>
        </authorList>
    </citation>
    <scope>NUCLEOTIDE SEQUENCE [LARGE SCALE GENOMIC DNA]</scope>
    <source>
        <strain evidence="6 7">P96</strain>
    </source>
</reference>
<comment type="similarity">
    <text evidence="1">Belongs to the LysR transcriptional regulatory family.</text>
</comment>
<dbReference type="Gene3D" id="3.40.190.10">
    <property type="entry name" value="Periplasmic binding protein-like II"/>
    <property type="match status" value="2"/>
</dbReference>
<keyword evidence="3" id="KW-0238">DNA-binding</keyword>
<dbReference type="PRINTS" id="PR00039">
    <property type="entry name" value="HTHLYSR"/>
</dbReference>
<evidence type="ECO:0000313" key="7">
    <source>
        <dbReference type="Proteomes" id="UP001241848"/>
    </source>
</evidence>
<gene>
    <name evidence="6" type="ORF">OIN60_03235</name>
</gene>
<dbReference type="PANTHER" id="PTHR30126:SF40">
    <property type="entry name" value="HTH-TYPE TRANSCRIPTIONAL REGULATOR GLTR"/>
    <property type="match status" value="1"/>
</dbReference>
<dbReference type="InterPro" id="IPR036390">
    <property type="entry name" value="WH_DNA-bd_sf"/>
</dbReference>
<dbReference type="EMBL" id="JAPCKK010000006">
    <property type="protein sequence ID" value="MDP4095803.1"/>
    <property type="molecule type" value="Genomic_DNA"/>
</dbReference>
<dbReference type="PROSITE" id="PS50931">
    <property type="entry name" value="HTH_LYSR"/>
    <property type="match status" value="1"/>
</dbReference>
<dbReference type="InterPro" id="IPR005119">
    <property type="entry name" value="LysR_subst-bd"/>
</dbReference>
<evidence type="ECO:0000259" key="5">
    <source>
        <dbReference type="PROSITE" id="PS50931"/>
    </source>
</evidence>
<sequence length="296" mass="34079">MIDFEWYRSFIYIYKYNSVSEAAKARMMTQPAMSQHLAYLEAEAGETLFIRTARKMIPTERGKALYSQLAPLIESLEETSLNIKSVSLPTFSILRIGSATEYYTENILPRLSEYNTSTVTHFGTANQLVELLKEDKVDIIFTSQKSQTPGIEYAKLCDEEFVIVAPADMEIPLDHDGKLVSREQWLLSRKWISYGLDLPIIRRLWREHFKKRPVLKPTHVIPNLHLILRAIEGGAGLSLIPTYILKNSMNKEKTKIIFEDLKVKNELYIAYKTKHKHLPEINHIRKNLLGSGKPAK</sequence>
<keyword evidence="7" id="KW-1185">Reference proteome</keyword>
<evidence type="ECO:0000256" key="2">
    <source>
        <dbReference type="ARBA" id="ARBA00023015"/>
    </source>
</evidence>
<dbReference type="InterPro" id="IPR000847">
    <property type="entry name" value="LysR_HTH_N"/>
</dbReference>
<dbReference type="Pfam" id="PF03466">
    <property type="entry name" value="LysR_substrate"/>
    <property type="match status" value="1"/>
</dbReference>
<evidence type="ECO:0000313" key="6">
    <source>
        <dbReference type="EMBL" id="MDP4095803.1"/>
    </source>
</evidence>
<dbReference type="RefSeq" id="WP_305753440.1">
    <property type="nucleotide sequence ID" value="NZ_JAPCKK010000006.1"/>
</dbReference>
<evidence type="ECO:0000256" key="3">
    <source>
        <dbReference type="ARBA" id="ARBA00023125"/>
    </source>
</evidence>
<evidence type="ECO:0000256" key="4">
    <source>
        <dbReference type="ARBA" id="ARBA00023163"/>
    </source>
</evidence>
<dbReference type="SUPFAM" id="SSF53850">
    <property type="entry name" value="Periplasmic binding protein-like II"/>
    <property type="match status" value="1"/>
</dbReference>
<dbReference type="PANTHER" id="PTHR30126">
    <property type="entry name" value="HTH-TYPE TRANSCRIPTIONAL REGULATOR"/>
    <property type="match status" value="1"/>
</dbReference>
<dbReference type="SUPFAM" id="SSF46785">
    <property type="entry name" value="Winged helix' DNA-binding domain"/>
    <property type="match status" value="1"/>
</dbReference>
<proteinExistence type="inferred from homology"/>
<feature type="domain" description="HTH lysR-type" evidence="5">
    <location>
        <begin position="2"/>
        <end position="59"/>
    </location>
</feature>
<dbReference type="Proteomes" id="UP001241848">
    <property type="component" value="Unassembled WGS sequence"/>
</dbReference>
<dbReference type="CDD" id="cd05466">
    <property type="entry name" value="PBP2_LTTR_substrate"/>
    <property type="match status" value="1"/>
</dbReference>
<dbReference type="Pfam" id="PF00126">
    <property type="entry name" value="HTH_1"/>
    <property type="match status" value="1"/>
</dbReference>
<protein>
    <submittedName>
        <fullName evidence="6">LysR family transcriptional regulator</fullName>
    </submittedName>
</protein>
<keyword evidence="2" id="KW-0805">Transcription regulation</keyword>
<name>A0ABT9FM70_9BACL</name>
<organism evidence="6 7">
    <name type="scientific">Paenibacillus zeirhizosphaerae</name>
    <dbReference type="NCBI Taxonomy" id="2987519"/>
    <lineage>
        <taxon>Bacteria</taxon>
        <taxon>Bacillati</taxon>
        <taxon>Bacillota</taxon>
        <taxon>Bacilli</taxon>
        <taxon>Bacillales</taxon>
        <taxon>Paenibacillaceae</taxon>
        <taxon>Paenibacillus</taxon>
    </lineage>
</organism>
<accession>A0ABT9FM70</accession>
<evidence type="ECO:0000256" key="1">
    <source>
        <dbReference type="ARBA" id="ARBA00009437"/>
    </source>
</evidence>
<keyword evidence="4" id="KW-0804">Transcription</keyword>
<dbReference type="Gene3D" id="1.10.10.10">
    <property type="entry name" value="Winged helix-like DNA-binding domain superfamily/Winged helix DNA-binding domain"/>
    <property type="match status" value="1"/>
</dbReference>